<dbReference type="Proteomes" id="UP000240493">
    <property type="component" value="Unassembled WGS sequence"/>
</dbReference>
<evidence type="ECO:0000313" key="2">
    <source>
        <dbReference type="Proteomes" id="UP000240493"/>
    </source>
</evidence>
<evidence type="ECO:0000313" key="1">
    <source>
        <dbReference type="EMBL" id="PTB36593.1"/>
    </source>
</evidence>
<name>A0A2T3YVJ9_TRIA4</name>
<dbReference type="OrthoDB" id="5083487at2759"/>
<accession>A0A2T3YVJ9</accession>
<sequence length="191" mass="21545">MEAYDESSATLQSTAKLATQADWVVCIQALKANPEDEYKVFTTRQLLKELKDKLAPSDTSIAMSAWRAYKAVLLEAYNSGVNPRKWFARWSEAYSQAFQHRIPEIEGTIGKIDFLEAVGARCTPSWAYVTQDNLSILESNGDSNIPTLPEYASNFRTILENYIPTKKKYIYSTLAGRSNNQNSKRQNNSNA</sequence>
<proteinExistence type="predicted"/>
<reference evidence="1 2" key="1">
    <citation type="submission" date="2016-07" db="EMBL/GenBank/DDBJ databases">
        <title>Multiple horizontal gene transfer events from other fungi enriched the ability of initially mycotrophic Trichoderma (Ascomycota) to feed on dead plant biomass.</title>
        <authorList>
            <consortium name="DOE Joint Genome Institute"/>
            <person name="Aerts A."/>
            <person name="Atanasova L."/>
            <person name="Chenthamara K."/>
            <person name="Zhang J."/>
            <person name="Grujic M."/>
            <person name="Henrissat B."/>
            <person name="Kuo A."/>
            <person name="Salamov A."/>
            <person name="Lipzen A."/>
            <person name="Labutti K."/>
            <person name="Barry K."/>
            <person name="Miao Y."/>
            <person name="Rahimi M.J."/>
            <person name="Shen Q."/>
            <person name="Grigoriev I.V."/>
            <person name="Kubicek C.P."/>
            <person name="Druzhinina I.S."/>
        </authorList>
    </citation>
    <scope>NUCLEOTIDE SEQUENCE [LARGE SCALE GENOMIC DNA]</scope>
    <source>
        <strain evidence="1 2">CBS 433.97</strain>
    </source>
</reference>
<dbReference type="STRING" id="1042311.A0A2T3YVJ9"/>
<organism evidence="1 2">
    <name type="scientific">Trichoderma asperellum (strain ATCC 204424 / CBS 433.97 / NBRC 101777)</name>
    <dbReference type="NCBI Taxonomy" id="1042311"/>
    <lineage>
        <taxon>Eukaryota</taxon>
        <taxon>Fungi</taxon>
        <taxon>Dikarya</taxon>
        <taxon>Ascomycota</taxon>
        <taxon>Pezizomycotina</taxon>
        <taxon>Sordariomycetes</taxon>
        <taxon>Hypocreomycetidae</taxon>
        <taxon>Hypocreales</taxon>
        <taxon>Hypocreaceae</taxon>
        <taxon>Trichoderma</taxon>
    </lineage>
</organism>
<dbReference type="EMBL" id="KZ679270">
    <property type="protein sequence ID" value="PTB36593.1"/>
    <property type="molecule type" value="Genomic_DNA"/>
</dbReference>
<dbReference type="AlphaFoldDB" id="A0A2T3YVJ9"/>
<gene>
    <name evidence="1" type="ORF">M441DRAFT_449434</name>
</gene>
<protein>
    <submittedName>
        <fullName evidence="1">Uncharacterized protein</fullName>
    </submittedName>
</protein>
<keyword evidence="2" id="KW-1185">Reference proteome</keyword>